<dbReference type="AlphaFoldDB" id="A0A6A5XQV8"/>
<keyword evidence="5" id="KW-0256">Endoplasmic reticulum</keyword>
<evidence type="ECO:0000256" key="14">
    <source>
        <dbReference type="ARBA" id="ARBA00023221"/>
    </source>
</evidence>
<dbReference type="PROSITE" id="PS01017">
    <property type="entry name" value="STEROL_REDUCT_1"/>
    <property type="match status" value="1"/>
</dbReference>
<reference evidence="19" key="1">
    <citation type="journal article" date="2020" name="Stud. Mycol.">
        <title>101 Dothideomycetes genomes: a test case for predicting lifestyles and emergence of pathogens.</title>
        <authorList>
            <person name="Haridas S."/>
            <person name="Albert R."/>
            <person name="Binder M."/>
            <person name="Bloem J."/>
            <person name="Labutti K."/>
            <person name="Salamov A."/>
            <person name="Andreopoulos B."/>
            <person name="Baker S."/>
            <person name="Barry K."/>
            <person name="Bills G."/>
            <person name="Bluhm B."/>
            <person name="Cannon C."/>
            <person name="Castanera R."/>
            <person name="Culley D."/>
            <person name="Daum C."/>
            <person name="Ezra D."/>
            <person name="Gonzalez J."/>
            <person name="Henrissat B."/>
            <person name="Kuo A."/>
            <person name="Liang C."/>
            <person name="Lipzen A."/>
            <person name="Lutzoni F."/>
            <person name="Magnuson J."/>
            <person name="Mondo S."/>
            <person name="Nolan M."/>
            <person name="Ohm R."/>
            <person name="Pangilinan J."/>
            <person name="Park H.-J."/>
            <person name="Ramirez L."/>
            <person name="Alfaro M."/>
            <person name="Sun H."/>
            <person name="Tritt A."/>
            <person name="Yoshinaga Y."/>
            <person name="Zwiers L.-H."/>
            <person name="Turgeon B."/>
            <person name="Goodwin S."/>
            <person name="Spatafora J."/>
            <person name="Crous P."/>
            <person name="Grigoriev I."/>
        </authorList>
    </citation>
    <scope>NUCLEOTIDE SEQUENCE</scope>
    <source>
        <strain evidence="19">CBS 175.79</strain>
    </source>
</reference>
<evidence type="ECO:0000256" key="18">
    <source>
        <dbReference type="RuleBase" id="RU369120"/>
    </source>
</evidence>
<evidence type="ECO:0000256" key="15">
    <source>
        <dbReference type="ARBA" id="ARBA00029435"/>
    </source>
</evidence>
<dbReference type="GeneID" id="54280971"/>
<dbReference type="Gene3D" id="1.20.120.1630">
    <property type="match status" value="1"/>
</dbReference>
<name>A0A6A5XQV8_9PLEO</name>
<evidence type="ECO:0000256" key="10">
    <source>
        <dbReference type="ARBA" id="ARBA00023011"/>
    </source>
</evidence>
<evidence type="ECO:0000256" key="4">
    <source>
        <dbReference type="ARBA" id="ARBA00022692"/>
    </source>
</evidence>
<keyword evidence="12 18" id="KW-0472">Membrane</keyword>
<keyword evidence="14 18" id="KW-0753">Steroid metabolism</keyword>
<keyword evidence="4 18" id="KW-0812">Transmembrane</keyword>
<evidence type="ECO:0000256" key="12">
    <source>
        <dbReference type="ARBA" id="ARBA00023136"/>
    </source>
</evidence>
<dbReference type="GO" id="GO:0005789">
    <property type="term" value="C:endoplasmic reticulum membrane"/>
    <property type="evidence" value="ECO:0007669"/>
    <property type="project" value="UniProtKB-SubCell"/>
</dbReference>
<feature type="transmembrane region" description="Helical" evidence="18">
    <location>
        <begin position="238"/>
        <end position="256"/>
    </location>
</feature>
<feature type="transmembrane region" description="Helical" evidence="18">
    <location>
        <begin position="313"/>
        <end position="334"/>
    </location>
</feature>
<feature type="transmembrane region" description="Helical" evidence="18">
    <location>
        <begin position="87"/>
        <end position="109"/>
    </location>
</feature>
<dbReference type="Proteomes" id="UP000799778">
    <property type="component" value="Unassembled WGS sequence"/>
</dbReference>
<protein>
    <recommendedName>
        <fullName evidence="16 18">Delta(24(24(1)))-sterol reductase</fullName>
        <ecNumber evidence="16 18">1.3.1.71</ecNumber>
    </recommendedName>
    <alternativeName>
        <fullName evidence="18">C-24(28) sterol reductase</fullName>
    </alternativeName>
    <alternativeName>
        <fullName evidence="18">Sterol Delta(24(28))-reductase</fullName>
    </alternativeName>
</protein>
<keyword evidence="13 18" id="KW-1207">Sterol metabolism</keyword>
<evidence type="ECO:0000256" key="1">
    <source>
        <dbReference type="ARBA" id="ARBA00004477"/>
    </source>
</evidence>
<evidence type="ECO:0000256" key="9">
    <source>
        <dbReference type="ARBA" id="ARBA00023002"/>
    </source>
</evidence>
<evidence type="ECO:0000256" key="2">
    <source>
        <dbReference type="ARBA" id="ARBA00005402"/>
    </source>
</evidence>
<keyword evidence="6" id="KW-0521">NADP</keyword>
<dbReference type="RefSeq" id="XP_033383023.1">
    <property type="nucleotide sequence ID" value="XM_033523574.1"/>
</dbReference>
<comment type="subcellular location">
    <subcellularLocation>
        <location evidence="1">Endoplasmic reticulum membrane</location>
        <topology evidence="1">Multi-pass membrane protein</topology>
    </subcellularLocation>
</comment>
<keyword evidence="3 18" id="KW-0444">Lipid biosynthesis</keyword>
<evidence type="ECO:0000256" key="7">
    <source>
        <dbReference type="ARBA" id="ARBA00022955"/>
    </source>
</evidence>
<dbReference type="InterPro" id="IPR001171">
    <property type="entry name" value="ERG24_DHCR-like"/>
</dbReference>
<dbReference type="EC" id="1.3.1.71" evidence="16 18"/>
<keyword evidence="11 18" id="KW-0443">Lipid metabolism</keyword>
<dbReference type="FunFam" id="1.20.120.1630:FF:000003">
    <property type="entry name" value="C-24(28) sterol reductase"/>
    <property type="match status" value="1"/>
</dbReference>
<evidence type="ECO:0000256" key="17">
    <source>
        <dbReference type="ARBA" id="ARBA00048918"/>
    </source>
</evidence>
<evidence type="ECO:0000313" key="19">
    <source>
        <dbReference type="EMBL" id="KAF2014684.1"/>
    </source>
</evidence>
<gene>
    <name evidence="19" type="ORF">BU24DRAFT_348645</name>
</gene>
<feature type="transmembrane region" description="Helical" evidence="18">
    <location>
        <begin position="159"/>
        <end position="180"/>
    </location>
</feature>
<sequence length="475" mass="54760">QEVKAVDGWVPGTDPKIDHTGHFEFGGPLGTTAMMVGFPLLMYYMWIGATFYDGHFPLPASQSITDFLVHMANLVSTHAFPNLRAWTIYWTFFILQALGYSFLPGVTSYGKPLDHEDGKQLEYHCSAIHAFYYTIVGTSILHVTGLFPLYTIIDEFGPLLSVAIISGFLVATVAYTSAIIRGAQHRMTGYFLYDFFMGAELNPRIGNLDFKMFFMVRMPWFILLSVTCATAARQYHDYGYISAEVGFMVFAHLLYANACAKGEECIVKTWDIYYEKWGFMLIFWNLAGVPLSYCHATLYMANHLDTISDWSYPALRTPLLVLLFTSYCFVYWVWDTCGSHKHRFRAAQRGETTTRKTFPQLPWQTLNNPAVLTTPNGESILVGGWYAYARKIHYTCDVYFAVTWGLICGFESPFPWFYPVFFTVMIMHRAYRDIQRCRAKYGDTWKEFERRTPYLFIPVSLAFFHQWAFETFEAN</sequence>
<dbReference type="GO" id="GO:0000246">
    <property type="term" value="F:Delta24(24-1) sterol reductase activity"/>
    <property type="evidence" value="ECO:0007669"/>
    <property type="project" value="UniProtKB-EC"/>
</dbReference>
<feature type="transmembrane region" description="Helical" evidence="18">
    <location>
        <begin position="214"/>
        <end position="232"/>
    </location>
</feature>
<evidence type="ECO:0000256" key="3">
    <source>
        <dbReference type="ARBA" id="ARBA00022516"/>
    </source>
</evidence>
<feature type="transmembrane region" description="Helical" evidence="18">
    <location>
        <begin position="392"/>
        <end position="410"/>
    </location>
</feature>
<evidence type="ECO:0000256" key="8">
    <source>
        <dbReference type="ARBA" id="ARBA00022989"/>
    </source>
</evidence>
<feature type="non-terminal residue" evidence="19">
    <location>
        <position position="1"/>
    </location>
</feature>
<dbReference type="PANTHER" id="PTHR21257">
    <property type="entry name" value="DELTA(14)-STEROL REDUCTASE"/>
    <property type="match status" value="1"/>
</dbReference>
<feature type="transmembrane region" description="Helical" evidence="18">
    <location>
        <begin position="277"/>
        <end position="301"/>
    </location>
</feature>
<keyword evidence="8 18" id="KW-1133">Transmembrane helix</keyword>
<dbReference type="InterPro" id="IPR018083">
    <property type="entry name" value="Sterol_reductase_CS"/>
</dbReference>
<evidence type="ECO:0000256" key="11">
    <source>
        <dbReference type="ARBA" id="ARBA00023098"/>
    </source>
</evidence>
<accession>A0A6A5XQV8</accession>
<keyword evidence="19" id="KW-0675">Receptor</keyword>
<comment type="similarity">
    <text evidence="2 18">Belongs to the ERG4/ERG24 family.</text>
</comment>
<proteinExistence type="inferred from homology"/>
<evidence type="ECO:0000256" key="16">
    <source>
        <dbReference type="ARBA" id="ARBA00038892"/>
    </source>
</evidence>
<dbReference type="EMBL" id="ML978070">
    <property type="protein sequence ID" value="KAF2014684.1"/>
    <property type="molecule type" value="Genomic_DNA"/>
</dbReference>
<evidence type="ECO:0000313" key="20">
    <source>
        <dbReference type="Proteomes" id="UP000799778"/>
    </source>
</evidence>
<dbReference type="Pfam" id="PF01222">
    <property type="entry name" value="ERG4_ERG24"/>
    <property type="match status" value="1"/>
</dbReference>
<evidence type="ECO:0000256" key="5">
    <source>
        <dbReference type="ARBA" id="ARBA00022824"/>
    </source>
</evidence>
<dbReference type="PANTHER" id="PTHR21257:SF31">
    <property type="entry name" value="DELTA(24(24(1)))-STEROL REDUCTASE ERG4"/>
    <property type="match status" value="1"/>
</dbReference>
<keyword evidence="20" id="KW-1185">Reference proteome</keyword>
<feature type="transmembrane region" description="Helical" evidence="18">
    <location>
        <begin position="33"/>
        <end position="52"/>
    </location>
</feature>
<feature type="transmembrane region" description="Helical" evidence="18">
    <location>
        <begin position="130"/>
        <end position="153"/>
    </location>
</feature>
<keyword evidence="10 18" id="KW-0756">Sterol biosynthesis</keyword>
<keyword evidence="9 18" id="KW-0560">Oxidoreductase</keyword>
<keyword evidence="7 18" id="KW-0752">Steroid biosynthesis</keyword>
<comment type="pathway">
    <text evidence="15 18">Steroid metabolism; ergosterol biosynthesis.</text>
</comment>
<dbReference type="OrthoDB" id="5326588at2759"/>
<evidence type="ECO:0000256" key="6">
    <source>
        <dbReference type="ARBA" id="ARBA00022857"/>
    </source>
</evidence>
<dbReference type="GO" id="GO:0006696">
    <property type="term" value="P:ergosterol biosynthetic process"/>
    <property type="evidence" value="ECO:0007669"/>
    <property type="project" value="TreeGrafter"/>
</dbReference>
<organism evidence="19 20">
    <name type="scientific">Aaosphaeria arxii CBS 175.79</name>
    <dbReference type="NCBI Taxonomy" id="1450172"/>
    <lineage>
        <taxon>Eukaryota</taxon>
        <taxon>Fungi</taxon>
        <taxon>Dikarya</taxon>
        <taxon>Ascomycota</taxon>
        <taxon>Pezizomycotina</taxon>
        <taxon>Dothideomycetes</taxon>
        <taxon>Pleosporomycetidae</taxon>
        <taxon>Pleosporales</taxon>
        <taxon>Pleosporales incertae sedis</taxon>
        <taxon>Aaosphaeria</taxon>
    </lineage>
</organism>
<evidence type="ECO:0000256" key="13">
    <source>
        <dbReference type="ARBA" id="ARBA00023166"/>
    </source>
</evidence>
<comment type="catalytic activity">
    <reaction evidence="17">
        <text>ergosterol + NADP(+) = ergosta-5,7,22,24(28)-tetraen-3beta-ol + NADPH + H(+)</text>
        <dbReference type="Rhea" id="RHEA:18501"/>
        <dbReference type="ChEBI" id="CHEBI:15378"/>
        <dbReference type="ChEBI" id="CHEBI:16933"/>
        <dbReference type="ChEBI" id="CHEBI:18249"/>
        <dbReference type="ChEBI" id="CHEBI:57783"/>
        <dbReference type="ChEBI" id="CHEBI:58349"/>
        <dbReference type="EC" id="1.3.1.71"/>
    </reaction>
    <physiologicalReaction direction="right-to-left" evidence="17">
        <dbReference type="Rhea" id="RHEA:18503"/>
    </physiologicalReaction>
</comment>